<name>A0ABN6QDM5_NOSCO</name>
<gene>
    <name evidence="1" type="ORF">ANSO36C_54250</name>
</gene>
<evidence type="ECO:0000313" key="2">
    <source>
        <dbReference type="Proteomes" id="UP001055453"/>
    </source>
</evidence>
<protein>
    <submittedName>
        <fullName evidence="1">Uncharacterized protein</fullName>
    </submittedName>
</protein>
<dbReference type="Proteomes" id="UP001055453">
    <property type="component" value="Chromosome"/>
</dbReference>
<proteinExistence type="predicted"/>
<dbReference type="EMBL" id="AP025732">
    <property type="protein sequence ID" value="BDI19623.1"/>
    <property type="molecule type" value="Genomic_DNA"/>
</dbReference>
<evidence type="ECO:0000313" key="1">
    <source>
        <dbReference type="EMBL" id="BDI19623.1"/>
    </source>
</evidence>
<organism evidence="1 2">
    <name type="scientific">Nostoc cf. commune SO-36</name>
    <dbReference type="NCBI Taxonomy" id="449208"/>
    <lineage>
        <taxon>Bacteria</taxon>
        <taxon>Bacillati</taxon>
        <taxon>Cyanobacteriota</taxon>
        <taxon>Cyanophyceae</taxon>
        <taxon>Nostocales</taxon>
        <taxon>Nostocaceae</taxon>
        <taxon>Nostoc</taxon>
    </lineage>
</organism>
<reference evidence="1" key="1">
    <citation type="submission" date="2022-04" db="EMBL/GenBank/DDBJ databases">
        <title>Complete genome sequence of a cyanobacterium, Nostoc sp. SO-36, isolated in Antarctica.</title>
        <authorList>
            <person name="Kanesaki Y."/>
            <person name="Effendi D."/>
            <person name="Sakamoto T."/>
            <person name="Ohtani S."/>
            <person name="Awai K."/>
        </authorList>
    </citation>
    <scope>NUCLEOTIDE SEQUENCE</scope>
    <source>
        <strain evidence="1">SO-36</strain>
    </source>
</reference>
<keyword evidence="2" id="KW-1185">Reference proteome</keyword>
<accession>A0ABN6QDM5</accession>
<sequence length="76" mass="8762">MSFCIPYLGKAIAKMKLKTIIIPKFKASKFNCCFKVYLDAKYRPNKLELIRVKLSFNVDDGEKDQAIETTVNITKE</sequence>